<name>A0A1Y2J5X5_TRAC3</name>
<feature type="signal peptide" evidence="14">
    <location>
        <begin position="1"/>
        <end position="19"/>
    </location>
</feature>
<dbReference type="Gene3D" id="3.40.50.1820">
    <property type="entry name" value="alpha/beta hydrolase"/>
    <property type="match status" value="1"/>
</dbReference>
<evidence type="ECO:0000256" key="11">
    <source>
        <dbReference type="ARBA" id="ARBA00023034"/>
    </source>
</evidence>
<dbReference type="STRING" id="1353009.A0A1Y2J5X5"/>
<comment type="catalytic activity">
    <reaction evidence="1">
        <text>Preferential release of a C-terminal arginine or lysine residue.</text>
        <dbReference type="EC" id="3.4.16.6"/>
    </reaction>
</comment>
<evidence type="ECO:0000256" key="8">
    <source>
        <dbReference type="ARBA" id="ARBA00022729"/>
    </source>
</evidence>
<feature type="chain" id="PRO_5011810871" description="Carboxypeptidase" evidence="14">
    <location>
        <begin position="20"/>
        <end position="677"/>
    </location>
</feature>
<keyword evidence="4 14" id="KW-0121">Carboxypeptidase</keyword>
<evidence type="ECO:0000256" key="14">
    <source>
        <dbReference type="RuleBase" id="RU361156"/>
    </source>
</evidence>
<evidence type="ECO:0000256" key="10">
    <source>
        <dbReference type="ARBA" id="ARBA00022989"/>
    </source>
</evidence>
<keyword evidence="6" id="KW-0812">Transmembrane</keyword>
<keyword evidence="13" id="KW-0325">Glycoprotein</keyword>
<organism evidence="15 16">
    <name type="scientific">Trametes coccinea (strain BRFM310)</name>
    <name type="common">Pycnoporus coccineus</name>
    <dbReference type="NCBI Taxonomy" id="1353009"/>
    <lineage>
        <taxon>Eukaryota</taxon>
        <taxon>Fungi</taxon>
        <taxon>Dikarya</taxon>
        <taxon>Basidiomycota</taxon>
        <taxon>Agaricomycotina</taxon>
        <taxon>Agaricomycetes</taxon>
        <taxon>Polyporales</taxon>
        <taxon>Polyporaceae</taxon>
        <taxon>Trametes</taxon>
    </lineage>
</organism>
<keyword evidence="8 14" id="KW-0732">Signal</keyword>
<evidence type="ECO:0000313" key="16">
    <source>
        <dbReference type="Proteomes" id="UP000193067"/>
    </source>
</evidence>
<dbReference type="EC" id="3.4.16.-" evidence="14"/>
<dbReference type="GO" id="GO:0004185">
    <property type="term" value="F:serine-type carboxypeptidase activity"/>
    <property type="evidence" value="ECO:0007669"/>
    <property type="project" value="UniProtKB-UniRule"/>
</dbReference>
<dbReference type="InterPro" id="IPR018202">
    <property type="entry name" value="Ser_caboxypep_ser_AS"/>
</dbReference>
<accession>A0A1Y2J5X5</accession>
<dbReference type="GO" id="GO:0006508">
    <property type="term" value="P:proteolysis"/>
    <property type="evidence" value="ECO:0007669"/>
    <property type="project" value="UniProtKB-KW"/>
</dbReference>
<evidence type="ECO:0000256" key="3">
    <source>
        <dbReference type="ARBA" id="ARBA00009431"/>
    </source>
</evidence>
<dbReference type="InterPro" id="IPR029058">
    <property type="entry name" value="AB_hydrolase_fold"/>
</dbReference>
<evidence type="ECO:0000256" key="5">
    <source>
        <dbReference type="ARBA" id="ARBA00022670"/>
    </source>
</evidence>
<reference evidence="15 16" key="1">
    <citation type="journal article" date="2015" name="Biotechnol. Biofuels">
        <title>Enhanced degradation of softwood versus hardwood by the white-rot fungus Pycnoporus coccineus.</title>
        <authorList>
            <person name="Couturier M."/>
            <person name="Navarro D."/>
            <person name="Chevret D."/>
            <person name="Henrissat B."/>
            <person name="Piumi F."/>
            <person name="Ruiz-Duenas F.J."/>
            <person name="Martinez A.T."/>
            <person name="Grigoriev I.V."/>
            <person name="Riley R."/>
            <person name="Lipzen A."/>
            <person name="Berrin J.G."/>
            <person name="Master E.R."/>
            <person name="Rosso M.N."/>
        </authorList>
    </citation>
    <scope>NUCLEOTIDE SEQUENCE [LARGE SCALE GENOMIC DNA]</scope>
    <source>
        <strain evidence="15 16">BRFM310</strain>
    </source>
</reference>
<comment type="similarity">
    <text evidence="3 14">Belongs to the peptidase S10 family.</text>
</comment>
<dbReference type="SUPFAM" id="SSF53474">
    <property type="entry name" value="alpha/beta-Hydrolases"/>
    <property type="match status" value="1"/>
</dbReference>
<keyword evidence="12" id="KW-0472">Membrane</keyword>
<dbReference type="Proteomes" id="UP000193067">
    <property type="component" value="Unassembled WGS sequence"/>
</dbReference>
<dbReference type="PRINTS" id="PR00724">
    <property type="entry name" value="CRBOXYPTASEC"/>
</dbReference>
<dbReference type="GO" id="GO:0006915">
    <property type="term" value="P:apoptotic process"/>
    <property type="evidence" value="ECO:0007669"/>
    <property type="project" value="UniProtKB-KW"/>
</dbReference>
<keyword evidence="7" id="KW-0053">Apoptosis</keyword>
<evidence type="ECO:0000256" key="7">
    <source>
        <dbReference type="ARBA" id="ARBA00022703"/>
    </source>
</evidence>
<evidence type="ECO:0000256" key="2">
    <source>
        <dbReference type="ARBA" id="ARBA00004393"/>
    </source>
</evidence>
<evidence type="ECO:0000256" key="4">
    <source>
        <dbReference type="ARBA" id="ARBA00022645"/>
    </source>
</evidence>
<keyword evidence="5 14" id="KW-0645">Protease</keyword>
<dbReference type="PANTHER" id="PTHR11802">
    <property type="entry name" value="SERINE PROTEASE FAMILY S10 SERINE CARBOXYPEPTIDASE"/>
    <property type="match status" value="1"/>
</dbReference>
<dbReference type="GO" id="GO:0005794">
    <property type="term" value="C:Golgi apparatus"/>
    <property type="evidence" value="ECO:0007669"/>
    <property type="project" value="UniProtKB-SubCell"/>
</dbReference>
<evidence type="ECO:0000256" key="12">
    <source>
        <dbReference type="ARBA" id="ARBA00023136"/>
    </source>
</evidence>
<comment type="subcellular location">
    <subcellularLocation>
        <location evidence="2">Golgi apparatus</location>
        <location evidence="2">trans-Golgi network membrane</location>
        <topology evidence="2">Single-pass type I membrane protein</topology>
    </subcellularLocation>
</comment>
<dbReference type="EMBL" id="KZ084087">
    <property type="protein sequence ID" value="OSD08204.1"/>
    <property type="molecule type" value="Genomic_DNA"/>
</dbReference>
<sequence length="677" mass="74573">MPYLRLTALAACAATAVRAAYPPQEVPSSWPHDYLGKPSGDFSPAWQTYFEVKDPLPNVTWPISRNFAGNLPVNRAGHPNNTLFFWAFEKENGSLTAKAHERSNHPWAIWLNGGPGSSSMLGLTSENGPIHINSDFSASQNNFSWDRLVDYFWVDQPVGVGFSTADSAGYVHDEDEMGRDFMNFLSNLVKVFPSLKTRPLYLTGESYAGTYIPYIMKTYFGLADPPVNIVKFAIGDGTISDDVTFAVMPTLTTIETYPQLIGYDSAVYEYFREQEHYCGYDLNLTYPQEGHFPTLEFIPGQNLGFSSLRSASRLDPTARAMRRQSLRAAVQLARRASKDQTQRSVPFVRKRDLSGRANGTLDPWYACDLDQELMDYANNFSFPWSNISRNGGNGFDADQVPNALDPEANMNAVFFFNDPKTRAALHAPTSKNWKSLILYPFLGDSTGEGLDPSIAPMAFFDDLATNATRKNVGVLLYSGNDDALVSHRGTEVAIQNTTFGGIQGFTRRPSTPWFDDNGQRGGVVHQERNWTYVLIEGAGHYVPYTKPRRAFILLREFILGNNQTGLVTMSDETVSVIGGESSSLAVDAIPGQLGIYEGSFSTTSTYTYPSATIAAWNRYIATATANTVTPGKAAVRGSSISTDNGATQTDTAIHMNRINGILLGCFLTLVMLWAGMA</sequence>
<dbReference type="PANTHER" id="PTHR11802:SF190">
    <property type="entry name" value="PHEROMONE-PROCESSING CARBOXYPEPTIDASE KEX1"/>
    <property type="match status" value="1"/>
</dbReference>
<dbReference type="PROSITE" id="PS00131">
    <property type="entry name" value="CARBOXYPEPT_SER_SER"/>
    <property type="match status" value="1"/>
</dbReference>
<dbReference type="OrthoDB" id="443318at2759"/>
<gene>
    <name evidence="15" type="ORF">PYCCODRAFT_1430367</name>
</gene>
<dbReference type="AlphaFoldDB" id="A0A1Y2J5X5"/>
<dbReference type="InterPro" id="IPR001563">
    <property type="entry name" value="Peptidase_S10"/>
</dbReference>
<evidence type="ECO:0000256" key="9">
    <source>
        <dbReference type="ARBA" id="ARBA00022801"/>
    </source>
</evidence>
<evidence type="ECO:0000313" key="15">
    <source>
        <dbReference type="EMBL" id="OSD08204.1"/>
    </source>
</evidence>
<proteinExistence type="inferred from homology"/>
<dbReference type="Pfam" id="PF00450">
    <property type="entry name" value="Peptidase_S10"/>
    <property type="match status" value="2"/>
</dbReference>
<evidence type="ECO:0000256" key="13">
    <source>
        <dbReference type="ARBA" id="ARBA00023180"/>
    </source>
</evidence>
<keyword evidence="11" id="KW-0333">Golgi apparatus</keyword>
<evidence type="ECO:0000256" key="6">
    <source>
        <dbReference type="ARBA" id="ARBA00022692"/>
    </source>
</evidence>
<keyword evidence="10" id="KW-1133">Transmembrane helix</keyword>
<evidence type="ECO:0000256" key="1">
    <source>
        <dbReference type="ARBA" id="ARBA00001003"/>
    </source>
</evidence>
<keyword evidence="9 14" id="KW-0378">Hydrolase</keyword>
<protein>
    <recommendedName>
        <fullName evidence="14">Carboxypeptidase</fullName>
        <ecNumber evidence="14">3.4.16.-</ecNumber>
    </recommendedName>
</protein>
<keyword evidence="16" id="KW-1185">Reference proteome</keyword>